<sequence>MPDPARPSLTPSTDIALAFDQLAVGYGERTILRDIDMQVRRGQVVAVMGGSGSGKTTLLRAATGQLPPQAGRVVVLGEDLSRLSADGLFALRKRMGVLFQQGALFTDLDVFENVAFPLREHTSMSEAEILERVLAKLDAVGLKAAAFLRTSEISGGMARRVALARAVVMEPELILYDEPFAGLDPISMGVTAQLIRDTSDRLGCASVLITHDVQESFSIADRVYLLGRGTIVAGGTPAELSASEDPFVHQFLKGEPDGPVAFHYPETPAYQAWLARQRGAR</sequence>
<dbReference type="Proteomes" id="UP000277294">
    <property type="component" value="Unassembled WGS sequence"/>
</dbReference>
<keyword evidence="4 6" id="KW-0067">ATP-binding</keyword>
<evidence type="ECO:0000313" key="7">
    <source>
        <dbReference type="Proteomes" id="UP000277294"/>
    </source>
</evidence>
<evidence type="ECO:0000259" key="5">
    <source>
        <dbReference type="PROSITE" id="PS50893"/>
    </source>
</evidence>
<accession>A0A3P4AZ97</accession>
<dbReference type="InterPro" id="IPR027417">
    <property type="entry name" value="P-loop_NTPase"/>
</dbReference>
<evidence type="ECO:0000256" key="3">
    <source>
        <dbReference type="ARBA" id="ARBA00022741"/>
    </source>
</evidence>
<evidence type="ECO:0000256" key="1">
    <source>
        <dbReference type="ARBA" id="ARBA00022448"/>
    </source>
</evidence>
<dbReference type="CDD" id="cd03261">
    <property type="entry name" value="ABC_Org_Solvent_Resistant"/>
    <property type="match status" value="1"/>
</dbReference>
<keyword evidence="7" id="KW-1185">Reference proteome</keyword>
<dbReference type="InterPro" id="IPR003439">
    <property type="entry name" value="ABC_transporter-like_ATP-bd"/>
</dbReference>
<reference evidence="6 7" key="1">
    <citation type="submission" date="2018-10" db="EMBL/GenBank/DDBJ databases">
        <authorList>
            <person name="Criscuolo A."/>
        </authorList>
    </citation>
    <scope>NUCLEOTIDE SEQUENCE [LARGE SCALE GENOMIC DNA]</scope>
    <source>
        <strain evidence="6">DnA1</strain>
    </source>
</reference>
<dbReference type="Gene3D" id="3.40.50.300">
    <property type="entry name" value="P-loop containing nucleotide triphosphate hydrolases"/>
    <property type="match status" value="1"/>
</dbReference>
<keyword evidence="3" id="KW-0547">Nucleotide-binding</keyword>
<dbReference type="PANTHER" id="PTHR43023:SF6">
    <property type="entry name" value="INTERMEMBRANE PHOSPHOLIPID TRANSPORT SYSTEM ATP-BINDING PROTEIN MLAF"/>
    <property type="match status" value="1"/>
</dbReference>
<evidence type="ECO:0000313" key="6">
    <source>
        <dbReference type="EMBL" id="VCU69367.1"/>
    </source>
</evidence>
<dbReference type="InterPro" id="IPR017871">
    <property type="entry name" value="ABC_transporter-like_CS"/>
</dbReference>
<dbReference type="Pfam" id="PF00005">
    <property type="entry name" value="ABC_tran"/>
    <property type="match status" value="1"/>
</dbReference>
<protein>
    <submittedName>
        <fullName evidence="6">Putative ABC transporter ATP-binding protein</fullName>
    </submittedName>
</protein>
<dbReference type="InterPro" id="IPR003593">
    <property type="entry name" value="AAA+_ATPase"/>
</dbReference>
<dbReference type="AlphaFoldDB" id="A0A3P4AZ97"/>
<gene>
    <name evidence="6" type="ORF">PIGHUM_01429</name>
</gene>
<proteinExistence type="predicted"/>
<dbReference type="GO" id="GO:0005524">
    <property type="term" value="F:ATP binding"/>
    <property type="evidence" value="ECO:0007669"/>
    <property type="project" value="UniProtKB-KW"/>
</dbReference>
<dbReference type="RefSeq" id="WP_124078715.1">
    <property type="nucleotide sequence ID" value="NZ_UWPJ01000013.1"/>
</dbReference>
<dbReference type="PANTHER" id="PTHR43023">
    <property type="entry name" value="PROTEIN TRIGALACTOSYLDIACYLGLYCEROL 3, CHLOROPLASTIC"/>
    <property type="match status" value="1"/>
</dbReference>
<dbReference type="SUPFAM" id="SSF52540">
    <property type="entry name" value="P-loop containing nucleoside triphosphate hydrolases"/>
    <property type="match status" value="1"/>
</dbReference>
<keyword evidence="1" id="KW-0813">Transport</keyword>
<keyword evidence="2" id="KW-0472">Membrane</keyword>
<name>A0A3P4AZ97_9BURK</name>
<dbReference type="PROSITE" id="PS00211">
    <property type="entry name" value="ABC_TRANSPORTER_1"/>
    <property type="match status" value="1"/>
</dbReference>
<evidence type="ECO:0000256" key="2">
    <source>
        <dbReference type="ARBA" id="ARBA00022475"/>
    </source>
</evidence>
<organism evidence="6 7">
    <name type="scientific">Pigmentiphaga humi</name>
    <dbReference type="NCBI Taxonomy" id="2478468"/>
    <lineage>
        <taxon>Bacteria</taxon>
        <taxon>Pseudomonadati</taxon>
        <taxon>Pseudomonadota</taxon>
        <taxon>Betaproteobacteria</taxon>
        <taxon>Burkholderiales</taxon>
        <taxon>Alcaligenaceae</taxon>
        <taxon>Pigmentiphaga</taxon>
    </lineage>
</organism>
<dbReference type="PROSITE" id="PS50893">
    <property type="entry name" value="ABC_TRANSPORTER_2"/>
    <property type="match status" value="1"/>
</dbReference>
<dbReference type="EMBL" id="UWPJ01000013">
    <property type="protein sequence ID" value="VCU69367.1"/>
    <property type="molecule type" value="Genomic_DNA"/>
</dbReference>
<evidence type="ECO:0000256" key="4">
    <source>
        <dbReference type="ARBA" id="ARBA00022840"/>
    </source>
</evidence>
<dbReference type="GO" id="GO:0016887">
    <property type="term" value="F:ATP hydrolysis activity"/>
    <property type="evidence" value="ECO:0007669"/>
    <property type="project" value="InterPro"/>
</dbReference>
<keyword evidence="2" id="KW-1003">Cell membrane</keyword>
<dbReference type="OrthoDB" id="9802264at2"/>
<dbReference type="SMART" id="SM00382">
    <property type="entry name" value="AAA"/>
    <property type="match status" value="1"/>
</dbReference>
<feature type="domain" description="ABC transporter" evidence="5">
    <location>
        <begin position="17"/>
        <end position="253"/>
    </location>
</feature>